<reference evidence="1 2" key="1">
    <citation type="journal article" date="2019" name="PLoS Pathog.">
        <title>Genome sequence of the bovine parasite Schistosoma bovis Tanzania.</title>
        <authorList>
            <person name="Oey H."/>
            <person name="Zakrzewski M."/>
            <person name="Gobert G."/>
            <person name="Gravermann K."/>
            <person name="Stoye J."/>
            <person name="Jones M."/>
            <person name="Mcmanus D."/>
            <person name="Krause L."/>
        </authorList>
    </citation>
    <scope>NUCLEOTIDE SEQUENCE [LARGE SCALE GENOMIC DNA]</scope>
    <source>
        <strain evidence="1 2">TAN1997</strain>
    </source>
</reference>
<protein>
    <submittedName>
        <fullName evidence="1">Uncharacterized protein</fullName>
    </submittedName>
</protein>
<dbReference type="EMBL" id="QMKO01001749">
    <property type="protein sequence ID" value="RTG86863.1"/>
    <property type="molecule type" value="Genomic_DNA"/>
</dbReference>
<name>A0A430QGQ0_SCHBO</name>
<proteinExistence type="predicted"/>
<sequence>MKSTNFSSQTRVFTGNVDTEEDDIILSEDPIYSTDPIMNVNLKEFLCNFLSDLSHQIYYNEFSRYHTSLELTTLQRIGILPQNNE</sequence>
<dbReference type="AlphaFoldDB" id="A0A430QGQ0"/>
<comment type="caution">
    <text evidence="1">The sequence shown here is derived from an EMBL/GenBank/DDBJ whole genome shotgun (WGS) entry which is preliminary data.</text>
</comment>
<gene>
    <name evidence="1" type="ORF">DC041_0001901</name>
</gene>
<dbReference type="Proteomes" id="UP000290809">
    <property type="component" value="Unassembled WGS sequence"/>
</dbReference>
<evidence type="ECO:0000313" key="1">
    <source>
        <dbReference type="EMBL" id="RTG86863.1"/>
    </source>
</evidence>
<evidence type="ECO:0000313" key="2">
    <source>
        <dbReference type="Proteomes" id="UP000290809"/>
    </source>
</evidence>
<accession>A0A430QGQ0</accession>
<organism evidence="1 2">
    <name type="scientific">Schistosoma bovis</name>
    <name type="common">Blood fluke</name>
    <dbReference type="NCBI Taxonomy" id="6184"/>
    <lineage>
        <taxon>Eukaryota</taxon>
        <taxon>Metazoa</taxon>
        <taxon>Spiralia</taxon>
        <taxon>Lophotrochozoa</taxon>
        <taxon>Platyhelminthes</taxon>
        <taxon>Trematoda</taxon>
        <taxon>Digenea</taxon>
        <taxon>Strigeidida</taxon>
        <taxon>Schistosomatoidea</taxon>
        <taxon>Schistosomatidae</taxon>
        <taxon>Schistosoma</taxon>
    </lineage>
</organism>
<keyword evidence="2" id="KW-1185">Reference proteome</keyword>